<keyword evidence="2" id="KW-0489">Methyltransferase</keyword>
<dbReference type="PANTHER" id="PTHR43591">
    <property type="entry name" value="METHYLTRANSFERASE"/>
    <property type="match status" value="1"/>
</dbReference>
<comment type="caution">
    <text evidence="2">The sequence shown here is derived from an EMBL/GenBank/DDBJ whole genome shotgun (WGS) entry which is preliminary data.</text>
</comment>
<accession>A0A8J2FNP4</accession>
<dbReference type="GO" id="GO:0008757">
    <property type="term" value="F:S-adenosylmethionine-dependent methyltransferase activity"/>
    <property type="evidence" value="ECO:0007669"/>
    <property type="project" value="InterPro"/>
</dbReference>
<keyword evidence="2" id="KW-0808">Transferase</keyword>
<evidence type="ECO:0000313" key="2">
    <source>
        <dbReference type="EMBL" id="CAF0694321.1"/>
    </source>
</evidence>
<dbReference type="EMBL" id="CAJNOB010000008">
    <property type="protein sequence ID" value="CAF0694321.1"/>
    <property type="molecule type" value="Genomic_DNA"/>
</dbReference>
<name>A0A8J2FNP4_9BACT</name>
<proteinExistence type="predicted"/>
<dbReference type="AlphaFoldDB" id="A0A8J2FNP4"/>
<dbReference type="InterPro" id="IPR013216">
    <property type="entry name" value="Methyltransf_11"/>
</dbReference>
<gene>
    <name evidence="2" type="ORF">MPNT_160014</name>
</gene>
<dbReference type="Gene3D" id="3.40.50.150">
    <property type="entry name" value="Vaccinia Virus protein VP39"/>
    <property type="match status" value="1"/>
</dbReference>
<feature type="domain" description="Methyltransferase type 11" evidence="1">
    <location>
        <begin position="60"/>
        <end position="152"/>
    </location>
</feature>
<dbReference type="InterPro" id="IPR029063">
    <property type="entry name" value="SAM-dependent_MTases_sf"/>
</dbReference>
<keyword evidence="3" id="KW-1185">Reference proteome</keyword>
<dbReference type="SUPFAM" id="SSF53335">
    <property type="entry name" value="S-adenosyl-L-methionine-dependent methyltransferases"/>
    <property type="match status" value="1"/>
</dbReference>
<organism evidence="2 3">
    <name type="scientific">Candidatus Methylacidithermus pantelleriae</name>
    <dbReference type="NCBI Taxonomy" id="2744239"/>
    <lineage>
        <taxon>Bacteria</taxon>
        <taxon>Pseudomonadati</taxon>
        <taxon>Verrucomicrobiota</taxon>
        <taxon>Methylacidiphilae</taxon>
        <taxon>Methylacidiphilales</taxon>
        <taxon>Methylacidiphilaceae</taxon>
        <taxon>Candidatus Methylacidithermus</taxon>
    </lineage>
</organism>
<evidence type="ECO:0000259" key="1">
    <source>
        <dbReference type="Pfam" id="PF08241"/>
    </source>
</evidence>
<dbReference type="Proteomes" id="UP000663859">
    <property type="component" value="Unassembled WGS sequence"/>
</dbReference>
<dbReference type="CDD" id="cd02440">
    <property type="entry name" value="AdoMet_MTases"/>
    <property type="match status" value="1"/>
</dbReference>
<reference evidence="2" key="1">
    <citation type="submission" date="2021-02" db="EMBL/GenBank/DDBJ databases">
        <authorList>
            <person name="Cremers G."/>
            <person name="Picone N."/>
        </authorList>
    </citation>
    <scope>NUCLEOTIDE SEQUENCE</scope>
    <source>
        <strain evidence="2">PQ17</strain>
    </source>
</reference>
<dbReference type="PANTHER" id="PTHR43591:SF24">
    <property type="entry name" value="2-METHOXY-6-POLYPRENYL-1,4-BENZOQUINOL METHYLASE, MITOCHONDRIAL"/>
    <property type="match status" value="1"/>
</dbReference>
<dbReference type="Pfam" id="PF08241">
    <property type="entry name" value="Methyltransf_11"/>
    <property type="match status" value="1"/>
</dbReference>
<dbReference type="GO" id="GO:0032259">
    <property type="term" value="P:methylation"/>
    <property type="evidence" value="ECO:0007669"/>
    <property type="project" value="UniProtKB-KW"/>
</dbReference>
<evidence type="ECO:0000313" key="3">
    <source>
        <dbReference type="Proteomes" id="UP000663859"/>
    </source>
</evidence>
<protein>
    <submittedName>
        <fullName evidence="2">Methyltransferase type 11</fullName>
    </submittedName>
</protein>
<sequence>MRADVQPTGDVSNPQAVQHEYYTKTAATYDEMRGGDEWALHFAESLLLGVVVYIEAESLLDVGAGTGRTIAFLKSKWPKLRFVGIEPVAALRRIAVERRKLAEEEIVAGDGANLPFSDGSFDLVVALGVLHHVPQPSRVVHEMLRVSRKGVFICDVNHVGQGNWVARRVKGLLRRSGLWPIINVLRTGGKGYYVSDGDGLAYSYSVFENLAQIEQAGFRVHLMNMGGHGVQPFYDSPGAVVIALRERSHCTGV</sequence>
<dbReference type="RefSeq" id="WP_174582987.1">
    <property type="nucleotide sequence ID" value="NZ_CAJNOB010000008.1"/>
</dbReference>